<dbReference type="OrthoDB" id="9809670at2"/>
<feature type="chain" id="PRO_5021236654" description="Histidine kinase domain-containing protein" evidence="5">
    <location>
        <begin position="25"/>
        <end position="976"/>
    </location>
</feature>
<keyword evidence="4" id="KW-1133">Transmembrane helix</keyword>
<dbReference type="Gene3D" id="2.130.10.10">
    <property type="entry name" value="YVTN repeat-like/Quinoprotein amine dehydrogenase"/>
    <property type="match status" value="2"/>
</dbReference>
<dbReference type="InterPro" id="IPR013783">
    <property type="entry name" value="Ig-like_fold"/>
</dbReference>
<dbReference type="Pfam" id="PF02518">
    <property type="entry name" value="HATPase_c"/>
    <property type="match status" value="1"/>
</dbReference>
<evidence type="ECO:0000313" key="7">
    <source>
        <dbReference type="EMBL" id="TFF36591.1"/>
    </source>
</evidence>
<evidence type="ECO:0000256" key="2">
    <source>
        <dbReference type="ARBA" id="ARBA00022777"/>
    </source>
</evidence>
<dbReference type="InterPro" id="IPR036890">
    <property type="entry name" value="HATPase_C_sf"/>
</dbReference>
<dbReference type="InterPro" id="IPR003594">
    <property type="entry name" value="HATPase_dom"/>
</dbReference>
<dbReference type="PANTHER" id="PTHR24421">
    <property type="entry name" value="NITRATE/NITRITE SENSOR PROTEIN NARX-RELATED"/>
    <property type="match status" value="1"/>
</dbReference>
<dbReference type="Pfam" id="PF07495">
    <property type="entry name" value="Y_Y_Y"/>
    <property type="match status" value="1"/>
</dbReference>
<feature type="signal peptide" evidence="5">
    <location>
        <begin position="1"/>
        <end position="24"/>
    </location>
</feature>
<evidence type="ECO:0000256" key="5">
    <source>
        <dbReference type="SAM" id="SignalP"/>
    </source>
</evidence>
<protein>
    <recommendedName>
        <fullName evidence="6">Histidine kinase domain-containing protein</fullName>
    </recommendedName>
</protein>
<dbReference type="Gene3D" id="3.30.565.10">
    <property type="entry name" value="Histidine kinase-like ATPase, C-terminal domain"/>
    <property type="match status" value="1"/>
</dbReference>
<dbReference type="SUPFAM" id="SSF50998">
    <property type="entry name" value="Quinoprotein alcohol dehydrogenase-like"/>
    <property type="match status" value="1"/>
</dbReference>
<dbReference type="AlphaFoldDB" id="A0A4Y8SD53"/>
<evidence type="ECO:0000256" key="3">
    <source>
        <dbReference type="ARBA" id="ARBA00023012"/>
    </source>
</evidence>
<name>A0A4Y8SD53_9SPHI</name>
<dbReference type="GO" id="GO:0046983">
    <property type="term" value="F:protein dimerization activity"/>
    <property type="evidence" value="ECO:0007669"/>
    <property type="project" value="InterPro"/>
</dbReference>
<dbReference type="InterPro" id="IPR011712">
    <property type="entry name" value="Sig_transdc_His_kin_sub3_dim/P"/>
</dbReference>
<feature type="domain" description="Histidine kinase" evidence="6">
    <location>
        <begin position="787"/>
        <end position="976"/>
    </location>
</feature>
<keyword evidence="2" id="KW-0418">Kinase</keyword>
<keyword evidence="1" id="KW-0808">Transferase</keyword>
<dbReference type="InterPro" id="IPR005467">
    <property type="entry name" value="His_kinase_dom"/>
</dbReference>
<dbReference type="RefSeq" id="WP_133235301.1">
    <property type="nucleotide sequence ID" value="NZ_SOZE01000015.1"/>
</dbReference>
<evidence type="ECO:0000313" key="8">
    <source>
        <dbReference type="Proteomes" id="UP000297540"/>
    </source>
</evidence>
<dbReference type="CDD" id="cd16917">
    <property type="entry name" value="HATPase_UhpB-NarQ-NarX-like"/>
    <property type="match status" value="1"/>
</dbReference>
<dbReference type="InterPro" id="IPR015943">
    <property type="entry name" value="WD40/YVTN_repeat-like_dom_sf"/>
</dbReference>
<evidence type="ECO:0000259" key="6">
    <source>
        <dbReference type="PROSITE" id="PS50109"/>
    </source>
</evidence>
<proteinExistence type="predicted"/>
<keyword evidence="8" id="KW-1185">Reference proteome</keyword>
<dbReference type="Gene3D" id="2.60.40.10">
    <property type="entry name" value="Immunoglobulins"/>
    <property type="match status" value="1"/>
</dbReference>
<keyword evidence="5" id="KW-0732">Signal</keyword>
<keyword evidence="4" id="KW-0812">Transmembrane</keyword>
<dbReference type="Proteomes" id="UP000297540">
    <property type="component" value="Unassembled WGS sequence"/>
</dbReference>
<dbReference type="PROSITE" id="PS50109">
    <property type="entry name" value="HIS_KIN"/>
    <property type="match status" value="1"/>
</dbReference>
<dbReference type="GO" id="GO:0000155">
    <property type="term" value="F:phosphorelay sensor kinase activity"/>
    <property type="evidence" value="ECO:0007669"/>
    <property type="project" value="InterPro"/>
</dbReference>
<organism evidence="7 8">
    <name type="scientific">Mucilaginibacter psychrotolerans</name>
    <dbReference type="NCBI Taxonomy" id="1524096"/>
    <lineage>
        <taxon>Bacteria</taxon>
        <taxon>Pseudomonadati</taxon>
        <taxon>Bacteroidota</taxon>
        <taxon>Sphingobacteriia</taxon>
        <taxon>Sphingobacteriales</taxon>
        <taxon>Sphingobacteriaceae</taxon>
        <taxon>Mucilaginibacter</taxon>
    </lineage>
</organism>
<comment type="caution">
    <text evidence="7">The sequence shown here is derived from an EMBL/GenBank/DDBJ whole genome shotgun (WGS) entry which is preliminary data.</text>
</comment>
<dbReference type="InterPro" id="IPR011123">
    <property type="entry name" value="Y_Y_Y"/>
</dbReference>
<evidence type="ECO:0000256" key="1">
    <source>
        <dbReference type="ARBA" id="ARBA00022679"/>
    </source>
</evidence>
<keyword evidence="3" id="KW-0902">Two-component regulatory system</keyword>
<dbReference type="EMBL" id="SOZE01000015">
    <property type="protein sequence ID" value="TFF36591.1"/>
    <property type="molecule type" value="Genomic_DNA"/>
</dbReference>
<feature type="transmembrane region" description="Helical" evidence="4">
    <location>
        <begin position="749"/>
        <end position="771"/>
    </location>
</feature>
<reference evidence="7 8" key="1">
    <citation type="journal article" date="2017" name="Int. J. Syst. Evol. Microbiol.">
        <title>Mucilaginibacterpsychrotolerans sp. nov., isolated from peatlands.</title>
        <authorList>
            <person name="Deng Y."/>
            <person name="Shen L."/>
            <person name="Xu B."/>
            <person name="Liu Y."/>
            <person name="Gu Z."/>
            <person name="Liu H."/>
            <person name="Zhou Y."/>
        </authorList>
    </citation>
    <scope>NUCLEOTIDE SEQUENCE [LARGE SCALE GENOMIC DNA]</scope>
    <source>
        <strain evidence="7 8">NH7-4</strain>
    </source>
</reference>
<dbReference type="InterPro" id="IPR011047">
    <property type="entry name" value="Quinoprotein_ADH-like_sf"/>
</dbReference>
<keyword evidence="4" id="KW-0472">Membrane</keyword>
<accession>A0A4Y8SD53</accession>
<dbReference type="GO" id="GO:0016020">
    <property type="term" value="C:membrane"/>
    <property type="evidence" value="ECO:0007669"/>
    <property type="project" value="InterPro"/>
</dbReference>
<evidence type="ECO:0000256" key="4">
    <source>
        <dbReference type="SAM" id="Phobius"/>
    </source>
</evidence>
<dbReference type="SUPFAM" id="SSF55874">
    <property type="entry name" value="ATPase domain of HSP90 chaperone/DNA topoisomerase II/histidine kinase"/>
    <property type="match status" value="1"/>
</dbReference>
<dbReference type="InterPro" id="IPR050482">
    <property type="entry name" value="Sensor_HK_TwoCompSys"/>
</dbReference>
<dbReference type="SUPFAM" id="SSF63829">
    <property type="entry name" value="Calcium-dependent phosphotriesterase"/>
    <property type="match status" value="1"/>
</dbReference>
<sequence>MRFTTQLLLLILCNCLFFSGVLQAQNKFTADVYNADLGLPSNHVESCTADSVGFLWVATRRGICRYDGYNFKPYPAVRGNILSMYNAGNNGLVYYTNTGGLARFNPYKAVAKQIATTQFRDSDPSNDHYNNIFVDNAGRIWCCDFAHVKYYSARKKAFKSYALIDYDSTTDRLATFTQFKNGEVWIASIFGMKLWNEKTGQLTQSRIQLLNNLNFSTSARIGHDSLLLAAGNSLILVQPSTQTILSTANTNITDAIVSITTSYINGKKYVVLASSDKVYTLSNPSAHLTEIFNMRPYGGIINSIYCVRQNGFIWVNSSQGLIKLTPPADAIVNIPVTPLIGNAGESAITQVVKQRNGKGYFVNTSIGECYFTYLDGYWEKLPVAARVNHIVVYGTKLLIATSVGLYVYDGGKVIKVVKIPGIKKVLEAGGYLWLLLDNGPVLVLNKVNYSLAKNWPVKNSPVFAKENLWNDIYATGRGEVYLAGWMRSGFGLAVYDKLQSTFVPISGRTKNENMFIGDYYNHIAPSKKFNLLFSGYGGFNTVNPQGQVTRIISINDHNLANEHVEGIAEMPDGRIWFGTEEGVQVWNPKTDELTLVTTQNGLPSNNAIYGFDLINDNVIAIGFNKAISLLYTGKVFKSTLQNKLVVSSLHVNGKNREVIANKITVSPSERNLQMAFSTLDFADTRKITYLYSINNGEWSTLGNNPILTFSNFKPGKYAITVKAVDNLSNQQTKQLLLYVLALPAFYETIWFVIVITAAVVSLVWLFFAFRLRQLKKIGKFRSAISQDLHDDVGATLSSINILSGMLKDETRLPEKSALYLQRINTDVQQLQVKLDEIIWSLKKEENSLQQIFVKLVNYGYVMMEARDIAFEHYDEMGQQEKTLSYQINRNLYLLVKEALNNIAKHSNATAATLLFKLQKKLLVITITDNGLGIPPERMHKRNGISGMGKRAEEIGARIQINTGNNKGTEIVVEIKL</sequence>
<dbReference type="Pfam" id="PF07730">
    <property type="entry name" value="HisKA_3"/>
    <property type="match status" value="1"/>
</dbReference>
<gene>
    <name evidence="7" type="ORF">E2R66_15670</name>
</gene>